<dbReference type="GO" id="GO:0032366">
    <property type="term" value="P:intracellular sterol transport"/>
    <property type="evidence" value="ECO:0007669"/>
    <property type="project" value="InterPro"/>
</dbReference>
<evidence type="ECO:0000256" key="2">
    <source>
        <dbReference type="ARBA" id="ARBA00006370"/>
    </source>
</evidence>
<evidence type="ECO:0000256" key="6">
    <source>
        <dbReference type="ARBA" id="ARBA00023055"/>
    </source>
</evidence>
<dbReference type="AlphaFoldDB" id="A0A9Q0KJ13"/>
<keyword evidence="5 7" id="KW-0732">Signal</keyword>
<comment type="similarity">
    <text evidence="2">Belongs to the NPC2 family.</text>
</comment>
<dbReference type="PANTHER" id="PTHR11306">
    <property type="entry name" value="NIEMANN PICK TYPE C2 PROTEIN NPC2-RELATED"/>
    <property type="match status" value="1"/>
</dbReference>
<protein>
    <recommendedName>
        <fullName evidence="8">MD-2-related lipid-recognition domain-containing protein</fullName>
    </recommendedName>
</protein>
<dbReference type="Gene3D" id="2.60.40.770">
    <property type="match status" value="1"/>
</dbReference>
<dbReference type="InterPro" id="IPR039670">
    <property type="entry name" value="NPC2-like"/>
</dbReference>
<dbReference type="EMBL" id="JAMYWD010000005">
    <property type="protein sequence ID" value="KAJ4971417.1"/>
    <property type="molecule type" value="Genomic_DNA"/>
</dbReference>
<accession>A0A9Q0KJ13</accession>
<comment type="function">
    <text evidence="1">Catalyzes the intermembrane transfer of phosphatidylglycerol and phosphatidylinositol.</text>
</comment>
<comment type="subunit">
    <text evidence="3">Monomer.</text>
</comment>
<name>A0A9Q0KJ13_9MAGN</name>
<dbReference type="PANTHER" id="PTHR11306:SF0">
    <property type="entry name" value="PHOSPHATIDYLGLYCEROL_PHOSPHATIDYLINOSITOL TRANSFER PROTEIN"/>
    <property type="match status" value="1"/>
</dbReference>
<keyword evidence="4" id="KW-0813">Transport</keyword>
<evidence type="ECO:0000256" key="3">
    <source>
        <dbReference type="ARBA" id="ARBA00011245"/>
    </source>
</evidence>
<sequence length="153" mass="16887">MEVAQLKFVLSLFVAFLLIRSIRAKSVRYCDREGNYAVKVAEVEMSPDPVVRGQPATFNLIASSGVPISTGKLVIDVSYFGVPIHKEIHDLCEETTCPVSVGDFVLSHTELLPGFTPPGSYTLKMIMNDEDENELTCVRFDFRIKVGSSVADI</sequence>
<feature type="domain" description="MD-2-related lipid-recognition" evidence="8">
    <location>
        <begin position="27"/>
        <end position="142"/>
    </location>
</feature>
<gene>
    <name evidence="9" type="ORF">NE237_004516</name>
</gene>
<organism evidence="9 10">
    <name type="scientific">Protea cynaroides</name>
    <dbReference type="NCBI Taxonomy" id="273540"/>
    <lineage>
        <taxon>Eukaryota</taxon>
        <taxon>Viridiplantae</taxon>
        <taxon>Streptophyta</taxon>
        <taxon>Embryophyta</taxon>
        <taxon>Tracheophyta</taxon>
        <taxon>Spermatophyta</taxon>
        <taxon>Magnoliopsida</taxon>
        <taxon>Proteales</taxon>
        <taxon>Proteaceae</taxon>
        <taxon>Protea</taxon>
    </lineage>
</organism>
<comment type="caution">
    <text evidence="9">The sequence shown here is derived from an EMBL/GenBank/DDBJ whole genome shotgun (WGS) entry which is preliminary data.</text>
</comment>
<dbReference type="InterPro" id="IPR033917">
    <property type="entry name" value="ML_PG-PI_TP"/>
</dbReference>
<dbReference type="OrthoDB" id="6409159at2759"/>
<dbReference type="Pfam" id="PF02221">
    <property type="entry name" value="E1_DerP2_DerF2"/>
    <property type="match status" value="1"/>
</dbReference>
<dbReference type="SUPFAM" id="SSF81296">
    <property type="entry name" value="E set domains"/>
    <property type="match status" value="1"/>
</dbReference>
<dbReference type="FunFam" id="2.60.40.770:FF:000002">
    <property type="entry name" value="putative phosphatidylglycerol/phosphatidylinositol transfer protein DDB_G0282179"/>
    <property type="match status" value="1"/>
</dbReference>
<feature type="signal peptide" evidence="7">
    <location>
        <begin position="1"/>
        <end position="24"/>
    </location>
</feature>
<evidence type="ECO:0000256" key="4">
    <source>
        <dbReference type="ARBA" id="ARBA00022448"/>
    </source>
</evidence>
<evidence type="ECO:0000256" key="5">
    <source>
        <dbReference type="ARBA" id="ARBA00022729"/>
    </source>
</evidence>
<keyword evidence="6" id="KW-0445">Lipid transport</keyword>
<evidence type="ECO:0000313" key="9">
    <source>
        <dbReference type="EMBL" id="KAJ4971417.1"/>
    </source>
</evidence>
<dbReference type="InterPro" id="IPR003172">
    <property type="entry name" value="ML_dom"/>
</dbReference>
<feature type="chain" id="PRO_5040488068" description="MD-2-related lipid-recognition domain-containing protein" evidence="7">
    <location>
        <begin position="25"/>
        <end position="153"/>
    </location>
</feature>
<evidence type="ECO:0000256" key="7">
    <source>
        <dbReference type="SAM" id="SignalP"/>
    </source>
</evidence>
<dbReference type="GO" id="GO:0032934">
    <property type="term" value="F:sterol binding"/>
    <property type="evidence" value="ECO:0007669"/>
    <property type="project" value="InterPro"/>
</dbReference>
<evidence type="ECO:0000313" key="10">
    <source>
        <dbReference type="Proteomes" id="UP001141806"/>
    </source>
</evidence>
<dbReference type="Proteomes" id="UP001141806">
    <property type="component" value="Unassembled WGS sequence"/>
</dbReference>
<reference evidence="9" key="1">
    <citation type="journal article" date="2023" name="Plant J.">
        <title>The genome of the king protea, Protea cynaroides.</title>
        <authorList>
            <person name="Chang J."/>
            <person name="Duong T.A."/>
            <person name="Schoeman C."/>
            <person name="Ma X."/>
            <person name="Roodt D."/>
            <person name="Barker N."/>
            <person name="Li Z."/>
            <person name="Van de Peer Y."/>
            <person name="Mizrachi E."/>
        </authorList>
    </citation>
    <scope>NUCLEOTIDE SEQUENCE</scope>
    <source>
        <tissue evidence="9">Young leaves</tissue>
    </source>
</reference>
<keyword evidence="10" id="KW-1185">Reference proteome</keyword>
<evidence type="ECO:0000256" key="1">
    <source>
        <dbReference type="ARBA" id="ARBA00002053"/>
    </source>
</evidence>
<proteinExistence type="inferred from homology"/>
<dbReference type="CDD" id="cd00917">
    <property type="entry name" value="PG-PI_TP"/>
    <property type="match status" value="1"/>
</dbReference>
<dbReference type="SMART" id="SM00737">
    <property type="entry name" value="ML"/>
    <property type="match status" value="1"/>
</dbReference>
<evidence type="ECO:0000259" key="8">
    <source>
        <dbReference type="SMART" id="SM00737"/>
    </source>
</evidence>
<dbReference type="InterPro" id="IPR014756">
    <property type="entry name" value="Ig_E-set"/>
</dbReference>